<gene>
    <name evidence="1" type="ORF">DSO08_02025</name>
</gene>
<dbReference type="Pfam" id="PF09670">
    <property type="entry name" value="Cas_Cas02710"/>
    <property type="match status" value="1"/>
</dbReference>
<accession>A0A523BFD3</accession>
<organism evidence="1 2">
    <name type="scientific">Thermoproteota archaeon</name>
    <dbReference type="NCBI Taxonomy" id="2056631"/>
    <lineage>
        <taxon>Archaea</taxon>
        <taxon>Thermoproteota</taxon>
    </lineage>
</organism>
<dbReference type="EMBL" id="QNVH01000011">
    <property type="protein sequence ID" value="TDA39532.1"/>
    <property type="molecule type" value="Genomic_DNA"/>
</dbReference>
<dbReference type="Proteomes" id="UP000315399">
    <property type="component" value="Unassembled WGS sequence"/>
</dbReference>
<proteinExistence type="predicted"/>
<dbReference type="AlphaFoldDB" id="A0A523BFD3"/>
<evidence type="ECO:0000313" key="2">
    <source>
        <dbReference type="Proteomes" id="UP000315399"/>
    </source>
</evidence>
<comment type="caution">
    <text evidence="1">The sequence shown here is derived from an EMBL/GenBank/DDBJ whole genome shotgun (WGS) entry which is preliminary data.</text>
</comment>
<reference evidence="1 2" key="1">
    <citation type="journal article" date="2019" name="Nat. Microbiol.">
        <title>Expanding anaerobic alkane metabolism in the domain of Archaea.</title>
        <authorList>
            <person name="Wang Y."/>
            <person name="Wegener G."/>
            <person name="Hou J."/>
            <person name="Wang F."/>
            <person name="Xiao X."/>
        </authorList>
    </citation>
    <scope>NUCLEOTIDE SEQUENCE [LARGE SCALE GENOMIC DNA]</scope>
    <source>
        <strain evidence="1">WYZ-LMO10</strain>
    </source>
</reference>
<name>A0A523BFD3_9CREN</name>
<protein>
    <submittedName>
        <fullName evidence="1">Uncharacterized protein</fullName>
    </submittedName>
</protein>
<evidence type="ECO:0000313" key="1">
    <source>
        <dbReference type="EMBL" id="TDA39532.1"/>
    </source>
</evidence>
<sequence>MGRERGCAHKIGLEKSYRLLKELGDSLGSAYYEDGSIKWLLQSRNNSILAHGLSPVERSTYEKLLLKTKELASTAVEDLEGLIDRSRFIKWPSET</sequence>